<evidence type="ECO:0000256" key="1">
    <source>
        <dbReference type="SAM" id="MobiDB-lite"/>
    </source>
</evidence>
<reference evidence="2" key="1">
    <citation type="submission" date="2021-02" db="EMBL/GenBank/DDBJ databases">
        <authorList>
            <person name="Dougan E. K."/>
            <person name="Rhodes N."/>
            <person name="Thang M."/>
            <person name="Chan C."/>
        </authorList>
    </citation>
    <scope>NUCLEOTIDE SEQUENCE</scope>
</reference>
<dbReference type="Gene3D" id="3.40.50.1240">
    <property type="entry name" value="Phosphoglycerate mutase-like"/>
    <property type="match status" value="1"/>
</dbReference>
<dbReference type="SMART" id="SM00855">
    <property type="entry name" value="PGAM"/>
    <property type="match status" value="1"/>
</dbReference>
<dbReference type="InterPro" id="IPR013078">
    <property type="entry name" value="His_Pase_superF_clade-1"/>
</dbReference>
<dbReference type="Pfam" id="PF00300">
    <property type="entry name" value="His_Phos_1"/>
    <property type="match status" value="1"/>
</dbReference>
<feature type="non-terminal residue" evidence="2">
    <location>
        <position position="1"/>
    </location>
</feature>
<dbReference type="InterPro" id="IPR051710">
    <property type="entry name" value="Phosphatase_SH3-domain"/>
</dbReference>
<dbReference type="Proteomes" id="UP000654075">
    <property type="component" value="Unassembled WGS sequence"/>
</dbReference>
<feature type="region of interest" description="Disordered" evidence="1">
    <location>
        <begin position="479"/>
        <end position="512"/>
    </location>
</feature>
<dbReference type="AlphaFoldDB" id="A0A813EC96"/>
<comment type="caution">
    <text evidence="2">The sequence shown here is derived from an EMBL/GenBank/DDBJ whole genome shotgun (WGS) entry which is preliminary data.</text>
</comment>
<dbReference type="InterPro" id="IPR029033">
    <property type="entry name" value="His_PPase_superfam"/>
</dbReference>
<dbReference type="OrthoDB" id="414418at2759"/>
<feature type="region of interest" description="Disordered" evidence="1">
    <location>
        <begin position="49"/>
        <end position="83"/>
    </location>
</feature>
<organism evidence="2 3">
    <name type="scientific">Polarella glacialis</name>
    <name type="common">Dinoflagellate</name>
    <dbReference type="NCBI Taxonomy" id="89957"/>
    <lineage>
        <taxon>Eukaryota</taxon>
        <taxon>Sar</taxon>
        <taxon>Alveolata</taxon>
        <taxon>Dinophyceae</taxon>
        <taxon>Suessiales</taxon>
        <taxon>Suessiaceae</taxon>
        <taxon>Polarella</taxon>
    </lineage>
</organism>
<feature type="compositionally biased region" description="Low complexity" evidence="1">
    <location>
        <begin position="489"/>
        <end position="512"/>
    </location>
</feature>
<dbReference type="EMBL" id="CAJNNV010011452">
    <property type="protein sequence ID" value="CAE8599753.1"/>
    <property type="molecule type" value="Genomic_DNA"/>
</dbReference>
<protein>
    <submittedName>
        <fullName evidence="2">Uncharacterized protein</fullName>
    </submittedName>
</protein>
<feature type="compositionally biased region" description="Low complexity" evidence="1">
    <location>
        <begin position="52"/>
        <end position="61"/>
    </location>
</feature>
<gene>
    <name evidence="2" type="ORF">PGLA1383_LOCUS18095</name>
</gene>
<accession>A0A813EC96</accession>
<sequence length="538" mass="59274">DRESRSLPGSCPGVAAWAGILEGSCADVDYHSSTPKSANAAVFELNREARNNSHNKSNNNNEMGDGHSEPEALMPRRSSQDKFDTWSKQNFPVQLFGVVRHTERADHWGALHQGQIWHESAACQLHPNDPPLSDLGEQEAEEAGQQVADFLAAHPEGKIHVVASSPYFRCVQTAVAICRRLGPGVVLMVDHSLGEIFGPEIFGDSEPARPFLRPWKETQEYIRQSGVQVFRHPVVGRMPKWPECSRMGRQRYAERLLSYIRRSSKAGRNFLVVSHAECVGASLALVPSKDSRKLEAVGFGAMMLASRNGLKTHSAMPTCCPMRRYLSYALDWEEPSTSRLFDDLAAQVEVISGVGGYDSMMSSGLPTRAITCSEVDRGIAHCRREEYVENYAGRLKWHVTSHNVGFGASVKESWAIARAKAVLERQGKWKSLRPEEIEELLGLCIPTELLDRLEAHGRPVSPLSPFSFETWPFGSSGPADPMVAGRSASRGSPNGNNNISNNNSSDEPSMLSTTMSMSKLLQRRLGATAQFEKAVEGC</sequence>
<dbReference type="PANTHER" id="PTHR16469:SF27">
    <property type="entry name" value="UBIQUITIN-ASSOCIATED AND SH3 DOMAIN-CONTAINING BA-RELATED"/>
    <property type="match status" value="1"/>
</dbReference>
<dbReference type="SUPFAM" id="SSF53254">
    <property type="entry name" value="Phosphoglycerate mutase-like"/>
    <property type="match status" value="1"/>
</dbReference>
<keyword evidence="3" id="KW-1185">Reference proteome</keyword>
<evidence type="ECO:0000313" key="3">
    <source>
        <dbReference type="Proteomes" id="UP000654075"/>
    </source>
</evidence>
<evidence type="ECO:0000313" key="2">
    <source>
        <dbReference type="EMBL" id="CAE8599753.1"/>
    </source>
</evidence>
<dbReference type="CDD" id="cd07067">
    <property type="entry name" value="HP_PGM_like"/>
    <property type="match status" value="1"/>
</dbReference>
<name>A0A813EC96_POLGL</name>
<proteinExistence type="predicted"/>
<dbReference type="PANTHER" id="PTHR16469">
    <property type="entry name" value="UBIQUITIN-ASSOCIATED AND SH3 DOMAIN-CONTAINING BA-RELATED"/>
    <property type="match status" value="1"/>
</dbReference>